<gene>
    <name evidence="2" type="ORF">H8B22_03035</name>
</gene>
<evidence type="ECO:0000313" key="2">
    <source>
        <dbReference type="EMBL" id="QNP41217.1"/>
    </source>
</evidence>
<organism evidence="2 3">
    <name type="scientific">Agrilutibacter terrestris</name>
    <dbReference type="NCBI Taxonomy" id="2865112"/>
    <lineage>
        <taxon>Bacteria</taxon>
        <taxon>Pseudomonadati</taxon>
        <taxon>Pseudomonadota</taxon>
        <taxon>Gammaproteobacteria</taxon>
        <taxon>Lysobacterales</taxon>
        <taxon>Lysobacteraceae</taxon>
        <taxon>Agrilutibacter</taxon>
    </lineage>
</organism>
<feature type="transmembrane region" description="Helical" evidence="1">
    <location>
        <begin position="30"/>
        <end position="46"/>
    </location>
</feature>
<keyword evidence="3" id="KW-1185">Reference proteome</keyword>
<keyword evidence="1" id="KW-1133">Transmembrane helix</keyword>
<accession>A0A7H0FYV1</accession>
<keyword evidence="1" id="KW-0472">Membrane</keyword>
<proteinExistence type="predicted"/>
<dbReference type="Proteomes" id="UP000516018">
    <property type="component" value="Chromosome"/>
</dbReference>
<reference evidence="2 3" key="1">
    <citation type="submission" date="2020-08" db="EMBL/GenBank/DDBJ databases">
        <title>Lysobacter sp. II4 sp. nov., isolated from soil.</title>
        <authorList>
            <person name="Woo C.Y."/>
            <person name="Kim J."/>
        </authorList>
    </citation>
    <scope>NUCLEOTIDE SEQUENCE [LARGE SCALE GENOMIC DNA]</scope>
    <source>
        <strain evidence="2 3">II4</strain>
    </source>
</reference>
<dbReference type="AlphaFoldDB" id="A0A7H0FYV1"/>
<feature type="transmembrane region" description="Helical" evidence="1">
    <location>
        <begin position="53"/>
        <end position="71"/>
    </location>
</feature>
<sequence length="79" mass="8392">MFWLGVALGLVGWLWLVVNAFRSSPLWGVGSLLISPIALIFGLLNFAENKIPLLLAVAGLVLYFMGAGAAMQDAMSVAQ</sequence>
<keyword evidence="1" id="KW-0812">Transmembrane</keyword>
<protein>
    <submittedName>
        <fullName evidence="2">Uncharacterized protein</fullName>
    </submittedName>
</protein>
<dbReference type="RefSeq" id="WP_187712653.1">
    <property type="nucleotide sequence ID" value="NZ_CP060820.1"/>
</dbReference>
<dbReference type="EMBL" id="CP060820">
    <property type="protein sequence ID" value="QNP41217.1"/>
    <property type="molecule type" value="Genomic_DNA"/>
</dbReference>
<evidence type="ECO:0000256" key="1">
    <source>
        <dbReference type="SAM" id="Phobius"/>
    </source>
</evidence>
<dbReference type="KEGG" id="lsx:H8B22_03035"/>
<evidence type="ECO:0000313" key="3">
    <source>
        <dbReference type="Proteomes" id="UP000516018"/>
    </source>
</evidence>
<name>A0A7H0FYV1_9GAMM</name>